<dbReference type="Proteomes" id="UP000010467">
    <property type="component" value="Chromosome"/>
</dbReference>
<dbReference type="PATRIC" id="fig|937777.3.peg.1242"/>
<dbReference type="InterPro" id="IPR023090">
    <property type="entry name" value="UPF0702_alpha/beta_dom_sf"/>
</dbReference>
<dbReference type="RefSeq" id="WP_015235100.1">
    <property type="nucleotide sequence ID" value="NC_019793.1"/>
</dbReference>
<proteinExistence type="predicted"/>
<dbReference type="EMBL" id="CP003382">
    <property type="protein sequence ID" value="AFZ66792.1"/>
    <property type="molecule type" value="Genomic_DNA"/>
</dbReference>
<name>L0A0T8_DEIPD</name>
<dbReference type="KEGG" id="dpd:Deipe_1242"/>
<dbReference type="OrthoDB" id="9793799at2"/>
<dbReference type="Gene3D" id="3.30.240.20">
    <property type="entry name" value="bsu07140 like domains"/>
    <property type="match status" value="1"/>
</dbReference>
<dbReference type="STRING" id="937777.Deipe_1242"/>
<reference evidence="2" key="1">
    <citation type="submission" date="2012-03" db="EMBL/GenBank/DDBJ databases">
        <title>Complete sequence of chromosome of Deinococcus peraridilitoris DSM 19664.</title>
        <authorList>
            <person name="Lucas S."/>
            <person name="Copeland A."/>
            <person name="Lapidus A."/>
            <person name="Glavina del Rio T."/>
            <person name="Dalin E."/>
            <person name="Tice H."/>
            <person name="Bruce D."/>
            <person name="Goodwin L."/>
            <person name="Pitluck S."/>
            <person name="Peters L."/>
            <person name="Mikhailova N."/>
            <person name="Lu M."/>
            <person name="Kyrpides N."/>
            <person name="Mavromatis K."/>
            <person name="Ivanova N."/>
            <person name="Brettin T."/>
            <person name="Detter J.C."/>
            <person name="Han C."/>
            <person name="Larimer F."/>
            <person name="Land M."/>
            <person name="Hauser L."/>
            <person name="Markowitz V."/>
            <person name="Cheng J.-F."/>
            <person name="Hugenholtz P."/>
            <person name="Woyke T."/>
            <person name="Wu D."/>
            <person name="Pukall R."/>
            <person name="Steenblock K."/>
            <person name="Brambilla E."/>
            <person name="Klenk H.-P."/>
            <person name="Eisen J.A."/>
        </authorList>
    </citation>
    <scope>NUCLEOTIDE SEQUENCE [LARGE SCALE GENOMIC DNA]</scope>
    <source>
        <strain evidence="2">DSM 19664 / LMG 22246 / CIP 109416 / KR-200</strain>
    </source>
</reference>
<protein>
    <submittedName>
        <fullName evidence="1">Uncharacterized protein</fullName>
    </submittedName>
</protein>
<keyword evidence="2" id="KW-1185">Reference proteome</keyword>
<organism evidence="1 2">
    <name type="scientific">Deinococcus peraridilitoris (strain DSM 19664 / LMG 22246 / CIP 109416 / KR-200)</name>
    <dbReference type="NCBI Taxonomy" id="937777"/>
    <lineage>
        <taxon>Bacteria</taxon>
        <taxon>Thermotogati</taxon>
        <taxon>Deinococcota</taxon>
        <taxon>Deinococci</taxon>
        <taxon>Deinococcales</taxon>
        <taxon>Deinococcaceae</taxon>
        <taxon>Deinococcus</taxon>
    </lineage>
</organism>
<gene>
    <name evidence="1" type="ordered locus">Deipe_1242</name>
</gene>
<evidence type="ECO:0000313" key="1">
    <source>
        <dbReference type="EMBL" id="AFZ66792.1"/>
    </source>
</evidence>
<dbReference type="HOGENOM" id="CLU_2329089_0_0_0"/>
<sequence>MRTLADQRRAGDDPLDPHSLGAVLEVPTAEAEKIPGAGPLILLGASKPIEDCMRITHVDLPDILMAARSPEGLERLEQIKYAVPEEGNSISIIPRQTI</sequence>
<evidence type="ECO:0000313" key="2">
    <source>
        <dbReference type="Proteomes" id="UP000010467"/>
    </source>
</evidence>
<dbReference type="AlphaFoldDB" id="L0A0T8"/>
<accession>L0A0T8</accession>